<dbReference type="AlphaFoldDB" id="A0A2U0S985"/>
<protein>
    <submittedName>
        <fullName evidence="1">Uncharacterized protein</fullName>
    </submittedName>
</protein>
<dbReference type="OrthoDB" id="7511076at2"/>
<gene>
    <name evidence="1" type="ORF">DD559_19425</name>
</gene>
<accession>A0A2U0S985</accession>
<name>A0A2U0S985_9SPHN</name>
<keyword evidence="2" id="KW-1185">Reference proteome</keyword>
<dbReference type="RefSeq" id="WP_116471052.1">
    <property type="nucleotide sequence ID" value="NZ_QENQ01000011.1"/>
</dbReference>
<organism evidence="1 2">
    <name type="scientific">Sphingomonas pokkalii</name>
    <dbReference type="NCBI Taxonomy" id="2175090"/>
    <lineage>
        <taxon>Bacteria</taxon>
        <taxon>Pseudomonadati</taxon>
        <taxon>Pseudomonadota</taxon>
        <taxon>Alphaproteobacteria</taxon>
        <taxon>Sphingomonadales</taxon>
        <taxon>Sphingomonadaceae</taxon>
        <taxon>Sphingomonas</taxon>
    </lineage>
</organism>
<proteinExistence type="predicted"/>
<comment type="caution">
    <text evidence="1">The sequence shown here is derived from an EMBL/GenBank/DDBJ whole genome shotgun (WGS) entry which is preliminary data.</text>
</comment>
<evidence type="ECO:0000313" key="1">
    <source>
        <dbReference type="EMBL" id="PVX27910.1"/>
    </source>
</evidence>
<dbReference type="Proteomes" id="UP000245890">
    <property type="component" value="Unassembled WGS sequence"/>
</dbReference>
<evidence type="ECO:0000313" key="2">
    <source>
        <dbReference type="Proteomes" id="UP000245890"/>
    </source>
</evidence>
<sequence>MSIRIEPLENGRLKLSGDVEDELCLSARALDEGFAIAISDGTLVQGRFDNWVDECRFSIAVEGAGIATISRAERGDVLDLAWKIEWITGICPLWGSADRSSSVRMWGDDGKAWGMSISVSRNLGAKGPANAVWHLTAANTLVMADTVAFLGWKGEDCE</sequence>
<reference evidence="1 2" key="1">
    <citation type="submission" date="2018-05" db="EMBL/GenBank/DDBJ databases">
        <title>Description of Sphingomonas pokkalii sp nov, isolated from the rhizosphere of saline tolerant pokkali rice and its draft genome analysis.</title>
        <authorList>
            <person name="Menon R."/>
            <person name="Kumari S."/>
            <person name="Rameshkumar N."/>
        </authorList>
    </citation>
    <scope>NUCLEOTIDE SEQUENCE [LARGE SCALE GENOMIC DNA]</scope>
    <source>
        <strain evidence="1 2">L3B27</strain>
    </source>
</reference>
<dbReference type="EMBL" id="QENQ01000011">
    <property type="protein sequence ID" value="PVX27910.1"/>
    <property type="molecule type" value="Genomic_DNA"/>
</dbReference>